<comment type="pathway">
    <text evidence="4">Carotenoid biosynthesis; staphyloxanthin biosynthesis; staphyloxanthin from farnesyl diphosphate: step 3/5.</text>
</comment>
<organism evidence="12 13">
    <name type="scientific">Paenibacillus odorifer</name>
    <dbReference type="NCBI Taxonomy" id="189426"/>
    <lineage>
        <taxon>Bacteria</taxon>
        <taxon>Bacillati</taxon>
        <taxon>Bacillota</taxon>
        <taxon>Bacilli</taxon>
        <taxon>Bacillales</taxon>
        <taxon>Paenibacillaceae</taxon>
        <taxon>Paenibacillus</taxon>
    </lineage>
</organism>
<sequence>MERKTLLMKSKAVIIGAGFGGLSCAVTLASKGWDVTVLERQQNPGGKLQRIQIEGYTFDRGPSTITMPHVFRSLYELAGASMEDYVEIYELEPRTRNIFADGTIVDFSRDQAFMKAQIAKYSSSDALRYDDFMAEAAVLYHLSEKQFLNKLLLSWRDKMSLPLLRDLLRVRPFLSLQSLLLKYFSHPHTLAMLGRYATYVGSSPFRSPAIFAMLGYVESVEGVYGVRGGTYKLVEGLTALAEGLGVRIMNGIEVTNISVVNGVAKGVDTTHGFYPAKTVIAGGDVLSVNRMLVEENSRPSMSDRKIAAYEPSLSGYVTLAGVPRKYEALLHHTVFFPEQYETEFIDIFERKIPPKQPAVYVCHSGYSESGMAPEGGSNLFILANAPYMNEACDWRTETASYGKRVLSVLEGHGITGLDQGAVLQHYTPQNIAEDTLAHKGAIYGISSNSVEQTFFRPSNRSSDVKGLWYVGGTTHPGGGTPIVSLSGRLVGEHIANHA</sequence>
<evidence type="ECO:0000256" key="3">
    <source>
        <dbReference type="ARBA" id="ARBA00023002"/>
    </source>
</evidence>
<evidence type="ECO:0000256" key="7">
    <source>
        <dbReference type="ARBA" id="ARBA00041900"/>
    </source>
</evidence>
<comment type="caution">
    <text evidence="12">The sequence shown here is derived from an EMBL/GenBank/DDBJ whole genome shotgun (WGS) entry which is preliminary data.</text>
</comment>
<evidence type="ECO:0000256" key="10">
    <source>
        <dbReference type="RuleBase" id="RU362075"/>
    </source>
</evidence>
<evidence type="ECO:0000256" key="4">
    <source>
        <dbReference type="ARBA" id="ARBA00037901"/>
    </source>
</evidence>
<keyword evidence="2 10" id="KW-0125">Carotenoid biosynthesis</keyword>
<evidence type="ECO:0000256" key="2">
    <source>
        <dbReference type="ARBA" id="ARBA00022746"/>
    </source>
</evidence>
<comment type="catalytic activity">
    <reaction evidence="9">
        <text>all-trans-4,4'-diaponeurosporene + 2 AH2 + 2 O2 = 4,4'-diaponeurosporenal + 2 A + 3 H2O</text>
        <dbReference type="Rhea" id="RHEA:56104"/>
        <dbReference type="ChEBI" id="CHEBI:13193"/>
        <dbReference type="ChEBI" id="CHEBI:15377"/>
        <dbReference type="ChEBI" id="CHEBI:15379"/>
        <dbReference type="ChEBI" id="CHEBI:17499"/>
        <dbReference type="ChEBI" id="CHEBI:62743"/>
        <dbReference type="ChEBI" id="CHEBI:79065"/>
    </reaction>
</comment>
<accession>A0A1R0Y254</accession>
<protein>
    <recommendedName>
        <fullName evidence="6">4,4'-diaponeurosporene oxygenase</fullName>
    </recommendedName>
    <alternativeName>
        <fullName evidence="7">4,4'-diaponeurosporene oxidase</fullName>
    </alternativeName>
    <alternativeName>
        <fullName evidence="8">Carotenoid oxidase</fullName>
    </alternativeName>
</protein>
<comment type="cofactor">
    <cofactor evidence="1">
        <name>FAD</name>
        <dbReference type="ChEBI" id="CHEBI:57692"/>
    </cofactor>
</comment>
<comment type="similarity">
    <text evidence="5">Belongs to the carotenoid/retinoid oxidoreductase family. CrtP subfamily.</text>
</comment>
<dbReference type="Gene3D" id="3.50.50.60">
    <property type="entry name" value="FAD/NAD(P)-binding domain"/>
    <property type="match status" value="2"/>
</dbReference>
<gene>
    <name evidence="12" type="ORF">BSK52_10770</name>
</gene>
<name>A0A1R0Y254_9BACL</name>
<dbReference type="NCBIfam" id="TIGR02734">
    <property type="entry name" value="crtI_fam"/>
    <property type="match status" value="1"/>
</dbReference>
<dbReference type="Proteomes" id="UP000187439">
    <property type="component" value="Unassembled WGS sequence"/>
</dbReference>
<dbReference type="EMBL" id="MPTC01000007">
    <property type="protein sequence ID" value="OMD41377.1"/>
    <property type="molecule type" value="Genomic_DNA"/>
</dbReference>
<dbReference type="PROSITE" id="PS51257">
    <property type="entry name" value="PROKAR_LIPOPROTEIN"/>
    <property type="match status" value="1"/>
</dbReference>
<dbReference type="AlphaFoldDB" id="A0A1R0Y254"/>
<evidence type="ECO:0000259" key="11">
    <source>
        <dbReference type="Pfam" id="PF01593"/>
    </source>
</evidence>
<evidence type="ECO:0000256" key="9">
    <source>
        <dbReference type="ARBA" id="ARBA00048532"/>
    </source>
</evidence>
<dbReference type="InterPro" id="IPR014105">
    <property type="entry name" value="Carotenoid/retinoid_OxRdtase"/>
</dbReference>
<evidence type="ECO:0000256" key="1">
    <source>
        <dbReference type="ARBA" id="ARBA00001974"/>
    </source>
</evidence>
<evidence type="ECO:0000313" key="12">
    <source>
        <dbReference type="EMBL" id="OMD41377.1"/>
    </source>
</evidence>
<dbReference type="GO" id="GO:0016117">
    <property type="term" value="P:carotenoid biosynthetic process"/>
    <property type="evidence" value="ECO:0007669"/>
    <property type="project" value="UniProtKB-KW"/>
</dbReference>
<evidence type="ECO:0000256" key="6">
    <source>
        <dbReference type="ARBA" id="ARBA00039159"/>
    </source>
</evidence>
<proteinExistence type="inferred from homology"/>
<evidence type="ECO:0000313" key="13">
    <source>
        <dbReference type="Proteomes" id="UP000187439"/>
    </source>
</evidence>
<dbReference type="PANTHER" id="PTHR43734:SF7">
    <property type="entry name" value="4,4'-DIAPONEUROSPORENE OXYGENASE"/>
    <property type="match status" value="1"/>
</dbReference>
<reference evidence="12 13" key="1">
    <citation type="submission" date="2016-10" db="EMBL/GenBank/DDBJ databases">
        <title>Paenibacillus species isolates.</title>
        <authorList>
            <person name="Beno S.M."/>
        </authorList>
    </citation>
    <scope>NUCLEOTIDE SEQUENCE [LARGE SCALE GENOMIC DNA]</scope>
    <source>
        <strain evidence="12 13">FSL H7-0710</strain>
    </source>
</reference>
<evidence type="ECO:0000256" key="8">
    <source>
        <dbReference type="ARBA" id="ARBA00042619"/>
    </source>
</evidence>
<dbReference type="PANTHER" id="PTHR43734">
    <property type="entry name" value="PHYTOENE DESATURASE"/>
    <property type="match status" value="1"/>
</dbReference>
<dbReference type="InterPro" id="IPR002937">
    <property type="entry name" value="Amino_oxidase"/>
</dbReference>
<dbReference type="Pfam" id="PF01593">
    <property type="entry name" value="Amino_oxidase"/>
    <property type="match status" value="1"/>
</dbReference>
<keyword evidence="3 10" id="KW-0560">Oxidoreductase</keyword>
<dbReference type="GO" id="GO:0016491">
    <property type="term" value="F:oxidoreductase activity"/>
    <property type="evidence" value="ECO:0007669"/>
    <property type="project" value="UniProtKB-KW"/>
</dbReference>
<dbReference type="InterPro" id="IPR036188">
    <property type="entry name" value="FAD/NAD-bd_sf"/>
</dbReference>
<dbReference type="SUPFAM" id="SSF51905">
    <property type="entry name" value="FAD/NAD(P)-binding domain"/>
    <property type="match status" value="1"/>
</dbReference>
<feature type="domain" description="Amine oxidase" evidence="11">
    <location>
        <begin position="20"/>
        <end position="295"/>
    </location>
</feature>
<evidence type="ECO:0000256" key="5">
    <source>
        <dbReference type="ARBA" id="ARBA00038194"/>
    </source>
</evidence>